<dbReference type="EMBL" id="JAPFCC010000001">
    <property type="protein sequence ID" value="MCW7551298.1"/>
    <property type="molecule type" value="Genomic_DNA"/>
</dbReference>
<evidence type="ECO:0000259" key="1">
    <source>
        <dbReference type="Pfam" id="PF20155"/>
    </source>
</evidence>
<accession>A0ABT3MPJ6</accession>
<sequence>MVASAGFYTIKKAMQGVLQTGEQFERLEVQMKAIMGSIEEGDRAIEWIKEFTKNTPLELQQVADAFTALKNFGLDPMDGTLQAIVDQTSKLGGGMERLNGISLTQGGKHIKSIMQTVMLYPKLIKHLQGKWAKRGKNL</sequence>
<dbReference type="PANTHER" id="PTHR38812">
    <property type="entry name" value="MU-LIKE PROPHAGE FLUMU PROTEIN GP42"/>
    <property type="match status" value="1"/>
</dbReference>
<comment type="caution">
    <text evidence="2">The sequence shown here is derived from an EMBL/GenBank/DDBJ whole genome shotgun (WGS) entry which is preliminary data.</text>
</comment>
<organism evidence="2 3">
    <name type="scientific">Endozoicomonas gorgoniicola</name>
    <dbReference type="NCBI Taxonomy" id="1234144"/>
    <lineage>
        <taxon>Bacteria</taxon>
        <taxon>Pseudomonadati</taxon>
        <taxon>Pseudomonadota</taxon>
        <taxon>Gammaproteobacteria</taxon>
        <taxon>Oceanospirillales</taxon>
        <taxon>Endozoicomonadaceae</taxon>
        <taxon>Endozoicomonas</taxon>
    </lineage>
</organism>
<name>A0ABT3MPJ6_9GAMM</name>
<dbReference type="InterPro" id="IPR053058">
    <property type="entry name" value="Mulikevirus_tape_measure"/>
</dbReference>
<dbReference type="RefSeq" id="WP_262566361.1">
    <property type="nucleotide sequence ID" value="NZ_JAPFCC010000001.1"/>
</dbReference>
<evidence type="ECO:0000313" key="3">
    <source>
        <dbReference type="Proteomes" id="UP001209854"/>
    </source>
</evidence>
<reference evidence="2 3" key="1">
    <citation type="submission" date="2022-10" db="EMBL/GenBank/DDBJ databases">
        <title>High-quality genome sequences of two octocoral-associated bacteria, Endozoicomonas euniceicola EF212 and Endozoicomonas gorgoniicola PS125.</title>
        <authorList>
            <person name="Chiou Y.-J."/>
            <person name="Chen Y.-H."/>
        </authorList>
    </citation>
    <scope>NUCLEOTIDE SEQUENCE [LARGE SCALE GENOMIC DNA]</scope>
    <source>
        <strain evidence="2 3">PS125</strain>
    </source>
</reference>
<dbReference type="InterPro" id="IPR013491">
    <property type="entry name" value="Tape_meas_N"/>
</dbReference>
<proteinExistence type="predicted"/>
<dbReference type="Proteomes" id="UP001209854">
    <property type="component" value="Unassembled WGS sequence"/>
</dbReference>
<evidence type="ECO:0000313" key="2">
    <source>
        <dbReference type="EMBL" id="MCW7551298.1"/>
    </source>
</evidence>
<dbReference type="Pfam" id="PF20155">
    <property type="entry name" value="TMP_3"/>
    <property type="match status" value="1"/>
</dbReference>
<gene>
    <name evidence="2" type="ORF">NX722_01305</name>
</gene>
<feature type="domain" description="Tape measure protein N-terminal" evidence="1">
    <location>
        <begin position="16"/>
        <end position="102"/>
    </location>
</feature>
<dbReference type="PANTHER" id="PTHR38812:SF2">
    <property type="entry name" value="MU-LIKE PROPHAGE FLUMU PROTEIN GP42"/>
    <property type="match status" value="1"/>
</dbReference>
<protein>
    <recommendedName>
        <fullName evidence="1">Tape measure protein N-terminal domain-containing protein</fullName>
    </recommendedName>
</protein>
<keyword evidence="3" id="KW-1185">Reference proteome</keyword>